<dbReference type="EMBL" id="JGZQ01000006">
    <property type="protein sequence ID" value="KFI97246.1"/>
    <property type="molecule type" value="Genomic_DNA"/>
</dbReference>
<feature type="region of interest" description="Disordered" evidence="5">
    <location>
        <begin position="1"/>
        <end position="38"/>
    </location>
</feature>
<feature type="transmembrane region" description="Helical" evidence="6">
    <location>
        <begin position="296"/>
        <end position="322"/>
    </location>
</feature>
<evidence type="ECO:0000256" key="3">
    <source>
        <dbReference type="ARBA" id="ARBA00022989"/>
    </source>
</evidence>
<feature type="transmembrane region" description="Helical" evidence="6">
    <location>
        <begin position="84"/>
        <end position="102"/>
    </location>
</feature>
<name>A0A087DNZ6_BIFAD</name>
<accession>A0A087DNZ6</accession>
<dbReference type="PRINTS" id="PR01036">
    <property type="entry name" value="TCRTETB"/>
</dbReference>
<organism evidence="8 9">
    <name type="scientific">Bifidobacterium adolescentis JCM 15918</name>
    <dbReference type="NCBI Taxonomy" id="1437612"/>
    <lineage>
        <taxon>Bacteria</taxon>
        <taxon>Bacillati</taxon>
        <taxon>Actinomycetota</taxon>
        <taxon>Actinomycetes</taxon>
        <taxon>Bifidobacteriales</taxon>
        <taxon>Bifidobacteriaceae</taxon>
        <taxon>Bifidobacterium</taxon>
    </lineage>
</organism>
<keyword evidence="3 6" id="KW-1133">Transmembrane helix</keyword>
<dbReference type="GO" id="GO:0005886">
    <property type="term" value="C:plasma membrane"/>
    <property type="evidence" value="ECO:0007669"/>
    <property type="project" value="UniProtKB-SubCell"/>
</dbReference>
<dbReference type="Pfam" id="PF07690">
    <property type="entry name" value="MFS_1"/>
    <property type="match status" value="1"/>
</dbReference>
<dbReference type="AlphaFoldDB" id="A0A087DNZ6"/>
<dbReference type="Proteomes" id="UP000029091">
    <property type="component" value="Unassembled WGS sequence"/>
</dbReference>
<feature type="transmembrane region" description="Helical" evidence="6">
    <location>
        <begin position="390"/>
        <end position="408"/>
    </location>
</feature>
<feature type="transmembrane region" description="Helical" evidence="6">
    <location>
        <begin position="46"/>
        <end position="64"/>
    </location>
</feature>
<dbReference type="PANTHER" id="PTHR42718:SF43">
    <property type="entry name" value="LINCOMYCIN RESISTANCE PROTEIN LMRB"/>
    <property type="match status" value="1"/>
</dbReference>
<sequence>MRISPAAVNADDANTTRRTVSIHDERHNHRTTPAASSAGTMSEGRLTIVVVALSILTFLGILSETSLNIAYSTLMGEFSISADVVQWLTTGYLLLLSIAIPTSPFMVRTFPTKGLFVTAVALFSAGTVVGALAVNFPMLLAARLIMALGTGVSLPLLTNIILEKAPFNRRGMMLGLVSLVTCAAPAIGPVFGGLVMEFLNWHWIFYTMIPFLLISLVLGCATVPDIRHGGKGHLSVPSLVLVAAGLAGIIVAASFFAQWNGDWRFWTVLVGAIGVLGVFAAVQLKMEHPLVEVRTFAFPGFTLGMLILLMSSGGVLGVNFLLPILLQRGLGHTSMIAALILLPGAVVGAISAPLIGGALKAHFPPKFIACGFVGVAIMDIVMMLGGAHEWAVAIAYALFMAASGFVLVPDQTHALNQLPAAMNADGSAVMNTVQQLAGAIGTAVASTLIAEFSAANRVAGMKSAAAYVAGFSTSMWVFFGMAVTGEILALLMFRFSKRAA</sequence>
<comment type="caution">
    <text evidence="8">The sequence shown here is derived from an EMBL/GenBank/DDBJ whole genome shotgun (WGS) entry which is preliminary data.</text>
</comment>
<feature type="transmembrane region" description="Helical" evidence="6">
    <location>
        <begin position="263"/>
        <end position="284"/>
    </location>
</feature>
<proteinExistence type="predicted"/>
<dbReference type="InterPro" id="IPR011701">
    <property type="entry name" value="MFS"/>
</dbReference>
<evidence type="ECO:0000256" key="5">
    <source>
        <dbReference type="SAM" id="MobiDB-lite"/>
    </source>
</evidence>
<dbReference type="SUPFAM" id="SSF103473">
    <property type="entry name" value="MFS general substrate transporter"/>
    <property type="match status" value="1"/>
</dbReference>
<evidence type="ECO:0000313" key="9">
    <source>
        <dbReference type="Proteomes" id="UP000029091"/>
    </source>
</evidence>
<dbReference type="InterPro" id="IPR036259">
    <property type="entry name" value="MFS_trans_sf"/>
</dbReference>
<gene>
    <name evidence="8" type="ORF">BSTER_1254</name>
</gene>
<dbReference type="GO" id="GO:0022857">
    <property type="term" value="F:transmembrane transporter activity"/>
    <property type="evidence" value="ECO:0007669"/>
    <property type="project" value="InterPro"/>
</dbReference>
<feature type="transmembrane region" description="Helical" evidence="6">
    <location>
        <begin position="367"/>
        <end position="384"/>
    </location>
</feature>
<feature type="transmembrane region" description="Helical" evidence="6">
    <location>
        <begin position="140"/>
        <end position="162"/>
    </location>
</feature>
<evidence type="ECO:0000313" key="8">
    <source>
        <dbReference type="EMBL" id="KFI97246.1"/>
    </source>
</evidence>
<feature type="domain" description="Major facilitator superfamily (MFS) profile" evidence="7">
    <location>
        <begin position="49"/>
        <end position="497"/>
    </location>
</feature>
<dbReference type="RefSeq" id="WP_118235078.1">
    <property type="nucleotide sequence ID" value="NZ_JDUX01000006.1"/>
</dbReference>
<feature type="transmembrane region" description="Helical" evidence="6">
    <location>
        <begin position="436"/>
        <end position="455"/>
    </location>
</feature>
<evidence type="ECO:0000259" key="7">
    <source>
        <dbReference type="PROSITE" id="PS50850"/>
    </source>
</evidence>
<dbReference type="Gene3D" id="1.20.1720.10">
    <property type="entry name" value="Multidrug resistance protein D"/>
    <property type="match status" value="1"/>
</dbReference>
<feature type="transmembrane region" description="Helical" evidence="6">
    <location>
        <begin position="334"/>
        <end position="355"/>
    </location>
</feature>
<evidence type="ECO:0000256" key="2">
    <source>
        <dbReference type="ARBA" id="ARBA00022692"/>
    </source>
</evidence>
<evidence type="ECO:0000256" key="4">
    <source>
        <dbReference type="ARBA" id="ARBA00023136"/>
    </source>
</evidence>
<dbReference type="Gene3D" id="1.20.1250.20">
    <property type="entry name" value="MFS general substrate transporter like domains"/>
    <property type="match status" value="1"/>
</dbReference>
<evidence type="ECO:0000256" key="6">
    <source>
        <dbReference type="SAM" id="Phobius"/>
    </source>
</evidence>
<feature type="transmembrane region" description="Helical" evidence="6">
    <location>
        <begin position="174"/>
        <end position="195"/>
    </location>
</feature>
<feature type="transmembrane region" description="Helical" evidence="6">
    <location>
        <begin position="114"/>
        <end position="134"/>
    </location>
</feature>
<evidence type="ECO:0000256" key="1">
    <source>
        <dbReference type="ARBA" id="ARBA00004651"/>
    </source>
</evidence>
<keyword evidence="2 6" id="KW-0812">Transmembrane</keyword>
<keyword evidence="4 6" id="KW-0472">Membrane</keyword>
<comment type="subcellular location">
    <subcellularLocation>
        <location evidence="1">Cell membrane</location>
        <topology evidence="1">Multi-pass membrane protein</topology>
    </subcellularLocation>
</comment>
<protein>
    <submittedName>
        <fullName evidence="8">Lincomycin resistance protein LmrB</fullName>
    </submittedName>
</protein>
<dbReference type="PANTHER" id="PTHR42718">
    <property type="entry name" value="MAJOR FACILITATOR SUPERFAMILY MULTIDRUG TRANSPORTER MFSC"/>
    <property type="match status" value="1"/>
</dbReference>
<dbReference type="InterPro" id="IPR020846">
    <property type="entry name" value="MFS_dom"/>
</dbReference>
<reference evidence="8 9" key="1">
    <citation type="submission" date="2014-03" db="EMBL/GenBank/DDBJ databases">
        <title>Genomics of Bifidobacteria.</title>
        <authorList>
            <person name="Ventura M."/>
            <person name="Milani C."/>
            <person name="Lugli G.A."/>
        </authorList>
    </citation>
    <scope>NUCLEOTIDE SEQUENCE [LARGE SCALE GENOMIC DNA]</scope>
    <source>
        <strain evidence="9">JCM 15918</strain>
    </source>
</reference>
<dbReference type="PROSITE" id="PS50850">
    <property type="entry name" value="MFS"/>
    <property type="match status" value="1"/>
</dbReference>
<feature type="transmembrane region" description="Helical" evidence="6">
    <location>
        <begin position="236"/>
        <end position="257"/>
    </location>
</feature>
<feature type="transmembrane region" description="Helical" evidence="6">
    <location>
        <begin position="475"/>
        <end position="493"/>
    </location>
</feature>
<feature type="transmembrane region" description="Helical" evidence="6">
    <location>
        <begin position="201"/>
        <end position="224"/>
    </location>
</feature>